<dbReference type="InterPro" id="IPR038062">
    <property type="entry name" value="ScdA-like_N_sf"/>
</dbReference>
<reference evidence="2 3" key="1">
    <citation type="submission" date="2016-10" db="EMBL/GenBank/DDBJ databases">
        <authorList>
            <person name="de Groot N.N."/>
        </authorList>
    </citation>
    <scope>NUCLEOTIDE SEQUENCE [LARGE SCALE GENOMIC DNA]</scope>
    <source>
        <strain evidence="2 3">DSM 21650</strain>
    </source>
</reference>
<dbReference type="EMBL" id="FNQE01000005">
    <property type="protein sequence ID" value="SDY71257.1"/>
    <property type="molecule type" value="Genomic_DNA"/>
</dbReference>
<dbReference type="Pfam" id="PF08984">
    <property type="entry name" value="DUF1858"/>
    <property type="match status" value="1"/>
</dbReference>
<sequence>MAINKDMLIGQLLREKPESVETLLRFGMGCVGCPSSQMESLEQAAMVHGIDLDKLMAELNK</sequence>
<dbReference type="SUPFAM" id="SSF140683">
    <property type="entry name" value="SP0561-like"/>
    <property type="match status" value="1"/>
</dbReference>
<dbReference type="AlphaFoldDB" id="A0A1H3M3D9"/>
<proteinExistence type="predicted"/>
<feature type="domain" description="DUF1858" evidence="1">
    <location>
        <begin position="3"/>
        <end position="56"/>
    </location>
</feature>
<dbReference type="RefSeq" id="WP_091727344.1">
    <property type="nucleotide sequence ID" value="NZ_FNQE01000005.1"/>
</dbReference>
<name>A0A1H3M3D9_9FIRM</name>
<dbReference type="OrthoDB" id="15017at2"/>
<dbReference type="InterPro" id="IPR015077">
    <property type="entry name" value="DUF1858"/>
</dbReference>
<keyword evidence="3" id="KW-1185">Reference proteome</keyword>
<gene>
    <name evidence="2" type="ORF">SAMN05660462_00724</name>
</gene>
<dbReference type="NCBIfam" id="TIGR03980">
    <property type="entry name" value="prismane_assoc"/>
    <property type="match status" value="1"/>
</dbReference>
<evidence type="ECO:0000313" key="3">
    <source>
        <dbReference type="Proteomes" id="UP000198625"/>
    </source>
</evidence>
<dbReference type="STRING" id="415015.SAMN05660462_00724"/>
<organism evidence="2 3">
    <name type="scientific">Proteiniborus ethanoligenes</name>
    <dbReference type="NCBI Taxonomy" id="415015"/>
    <lineage>
        <taxon>Bacteria</taxon>
        <taxon>Bacillati</taxon>
        <taxon>Bacillota</taxon>
        <taxon>Clostridia</taxon>
        <taxon>Eubacteriales</taxon>
        <taxon>Proteiniborus</taxon>
    </lineage>
</organism>
<dbReference type="Gene3D" id="1.10.3910.10">
    <property type="entry name" value="SP0561-like"/>
    <property type="match status" value="1"/>
</dbReference>
<dbReference type="InterPro" id="IPR023883">
    <property type="entry name" value="CHP03980_redox-disulphide"/>
</dbReference>
<accession>A0A1H3M3D9</accession>
<evidence type="ECO:0000313" key="2">
    <source>
        <dbReference type="EMBL" id="SDY71257.1"/>
    </source>
</evidence>
<dbReference type="PANTHER" id="PTHR39341">
    <property type="entry name" value="BSL7085 PROTEIN"/>
    <property type="match status" value="1"/>
</dbReference>
<evidence type="ECO:0000259" key="1">
    <source>
        <dbReference type="Pfam" id="PF08984"/>
    </source>
</evidence>
<protein>
    <submittedName>
        <fullName evidence="2">Hybrid cluster protein-associated redox disulfide domain-containing protein</fullName>
    </submittedName>
</protein>
<dbReference type="PANTHER" id="PTHR39341:SF1">
    <property type="entry name" value="DUF1858 DOMAIN-CONTAINING PROTEIN"/>
    <property type="match status" value="1"/>
</dbReference>
<dbReference type="Proteomes" id="UP000198625">
    <property type="component" value="Unassembled WGS sequence"/>
</dbReference>